<sequence length="83" mass="9587">PIKEPTPVIEIENIPNEIMTIIDELSMDFSPQEVYELTKIHCKTSKIKYDEKQLKSFIDNKNNLKSDIKKSDSSDLLFLNEAS</sequence>
<name>S2E7P1_9ARCH</name>
<dbReference type="Proteomes" id="UP000014065">
    <property type="component" value="Unassembled WGS sequence"/>
</dbReference>
<dbReference type="EMBL" id="AHJG01000183">
    <property type="protein sequence ID" value="EPA05456.1"/>
    <property type="molecule type" value="Genomic_DNA"/>
</dbReference>
<gene>
    <name evidence="1" type="ORF">BG20_I0867</name>
</gene>
<feature type="non-terminal residue" evidence="1">
    <location>
        <position position="1"/>
    </location>
</feature>
<reference evidence="1 2" key="1">
    <citation type="journal article" date="2012" name="J. Bacteriol.">
        <title>Genome Sequence of "Candidatus Nitrosoarchaeum limnia" BG20, a Low-Salinity Ammonia-Oxidizing Archaeon from the San Francisco Bay Estuary.</title>
        <authorList>
            <person name="Mosier A.C."/>
            <person name="Allen E.E."/>
            <person name="Kim M."/>
            <person name="Ferriera S."/>
            <person name="Francis C.A."/>
        </authorList>
    </citation>
    <scope>NUCLEOTIDE SEQUENCE [LARGE SCALE GENOMIC DNA]</scope>
    <source>
        <strain evidence="1 2">BG20</strain>
    </source>
</reference>
<proteinExistence type="predicted"/>
<evidence type="ECO:0000313" key="2">
    <source>
        <dbReference type="Proteomes" id="UP000014065"/>
    </source>
</evidence>
<evidence type="ECO:0000313" key="1">
    <source>
        <dbReference type="EMBL" id="EPA05456.1"/>
    </source>
</evidence>
<dbReference type="AlphaFoldDB" id="S2E7P1"/>
<dbReference type="RefSeq" id="WP_010192321.1">
    <property type="nucleotide sequence ID" value="NZ_AHJG01000183.1"/>
</dbReference>
<comment type="caution">
    <text evidence="1">The sequence shown here is derived from an EMBL/GenBank/DDBJ whole genome shotgun (WGS) entry which is preliminary data.</text>
</comment>
<organism evidence="1 2">
    <name type="scientific">Candidatus Nitrosarchaeum limnium BG20</name>
    <dbReference type="NCBI Taxonomy" id="859192"/>
    <lineage>
        <taxon>Archaea</taxon>
        <taxon>Nitrososphaerota</taxon>
        <taxon>Nitrososphaeria</taxon>
        <taxon>Nitrosopumilales</taxon>
        <taxon>Nitrosopumilaceae</taxon>
        <taxon>Nitrosarchaeum</taxon>
    </lineage>
</organism>
<protein>
    <submittedName>
        <fullName evidence="1">Uncharacterized protein</fullName>
    </submittedName>
</protein>
<keyword evidence="2" id="KW-1185">Reference proteome</keyword>
<accession>S2E7P1</accession>